<name>A0A2W7R2H7_9BACT</name>
<dbReference type="RefSeq" id="WP_111320337.1">
    <property type="nucleotide sequence ID" value="NZ_QKZT01000012.1"/>
</dbReference>
<accession>A0A2W7R2H7</accession>
<evidence type="ECO:0000256" key="2">
    <source>
        <dbReference type="ARBA" id="ARBA00011900"/>
    </source>
</evidence>
<evidence type="ECO:0000256" key="1">
    <source>
        <dbReference type="ARBA" id="ARBA00006594"/>
    </source>
</evidence>
<gene>
    <name evidence="10" type="ORF">LV85_02743</name>
</gene>
<organism evidence="10 11">
    <name type="scientific">Algoriphagus chordae</name>
    <dbReference type="NCBI Taxonomy" id="237019"/>
    <lineage>
        <taxon>Bacteria</taxon>
        <taxon>Pseudomonadati</taxon>
        <taxon>Bacteroidota</taxon>
        <taxon>Cytophagia</taxon>
        <taxon>Cytophagales</taxon>
        <taxon>Cyclobacteriaceae</taxon>
        <taxon>Algoriphagus</taxon>
    </lineage>
</organism>
<reference evidence="10 11" key="1">
    <citation type="submission" date="2018-06" db="EMBL/GenBank/DDBJ databases">
        <title>Genomic Encyclopedia of Archaeal and Bacterial Type Strains, Phase II (KMG-II): from individual species to whole genera.</title>
        <authorList>
            <person name="Goeker M."/>
        </authorList>
    </citation>
    <scope>NUCLEOTIDE SEQUENCE [LARGE SCALE GENOMIC DNA]</scope>
    <source>
        <strain evidence="10 11">DSM 19830</strain>
    </source>
</reference>
<keyword evidence="5" id="KW-0949">S-adenosyl-L-methionine</keyword>
<dbReference type="PROSITE" id="PS00092">
    <property type="entry name" value="N6_MTASE"/>
    <property type="match status" value="1"/>
</dbReference>
<dbReference type="Gene3D" id="3.40.50.150">
    <property type="entry name" value="Vaccinia Virus protein VP39"/>
    <property type="match status" value="1"/>
</dbReference>
<dbReference type="NCBIfam" id="TIGR00497">
    <property type="entry name" value="hsdM"/>
    <property type="match status" value="1"/>
</dbReference>
<evidence type="ECO:0000313" key="10">
    <source>
        <dbReference type="EMBL" id="PZX50127.1"/>
    </source>
</evidence>
<keyword evidence="6" id="KW-0680">Restriction system</keyword>
<evidence type="ECO:0000256" key="3">
    <source>
        <dbReference type="ARBA" id="ARBA00022603"/>
    </source>
</evidence>
<dbReference type="GO" id="GO:0009007">
    <property type="term" value="F:site-specific DNA-methyltransferase (adenine-specific) activity"/>
    <property type="evidence" value="ECO:0007669"/>
    <property type="project" value="UniProtKB-EC"/>
</dbReference>
<dbReference type="PANTHER" id="PTHR42933">
    <property type="entry name" value="SLR6095 PROTEIN"/>
    <property type="match status" value="1"/>
</dbReference>
<feature type="domain" description="DNA methylase adenine-specific" evidence="8">
    <location>
        <begin position="178"/>
        <end position="484"/>
    </location>
</feature>
<keyword evidence="11" id="KW-1185">Reference proteome</keyword>
<dbReference type="Gene3D" id="1.20.1260.30">
    <property type="match status" value="1"/>
</dbReference>
<protein>
    <recommendedName>
        <fullName evidence="2">site-specific DNA-methyltransferase (adenine-specific)</fullName>
        <ecNumber evidence="2">2.1.1.72</ecNumber>
    </recommendedName>
</protein>
<evidence type="ECO:0000313" key="11">
    <source>
        <dbReference type="Proteomes" id="UP000248882"/>
    </source>
</evidence>
<dbReference type="AlphaFoldDB" id="A0A2W7R2H7"/>
<evidence type="ECO:0000256" key="6">
    <source>
        <dbReference type="ARBA" id="ARBA00022747"/>
    </source>
</evidence>
<comment type="similarity">
    <text evidence="1">Belongs to the N(4)/N(6)-methyltransferase family.</text>
</comment>
<dbReference type="EMBL" id="QKZT01000012">
    <property type="protein sequence ID" value="PZX50127.1"/>
    <property type="molecule type" value="Genomic_DNA"/>
</dbReference>
<dbReference type="Pfam" id="PF12161">
    <property type="entry name" value="HsdM_N"/>
    <property type="match status" value="1"/>
</dbReference>
<proteinExistence type="inferred from homology"/>
<comment type="caution">
    <text evidence="10">The sequence shown here is derived from an EMBL/GenBank/DDBJ whole genome shotgun (WGS) entry which is preliminary data.</text>
</comment>
<feature type="domain" description="N6 adenine-specific DNA methyltransferase N-terminal" evidence="9">
    <location>
        <begin position="9"/>
        <end position="166"/>
    </location>
</feature>
<evidence type="ECO:0000256" key="7">
    <source>
        <dbReference type="ARBA" id="ARBA00047942"/>
    </source>
</evidence>
<dbReference type="EC" id="2.1.1.72" evidence="2"/>
<dbReference type="InterPro" id="IPR004546">
    <property type="entry name" value="Restrct_endonuc_T1M"/>
</dbReference>
<dbReference type="InterPro" id="IPR003356">
    <property type="entry name" value="DNA_methylase_A-5"/>
</dbReference>
<keyword evidence="3" id="KW-0489">Methyltransferase</keyword>
<dbReference type="InterPro" id="IPR002052">
    <property type="entry name" value="DNA_methylase_N6_adenine_CS"/>
</dbReference>
<dbReference type="GO" id="GO:0009307">
    <property type="term" value="P:DNA restriction-modification system"/>
    <property type="evidence" value="ECO:0007669"/>
    <property type="project" value="UniProtKB-KW"/>
</dbReference>
<dbReference type="OrthoDB" id="9814572at2"/>
<sequence length="522" mass="58847">MSEDQKRQLETQLWGIANLLRGKISADDYRDYILGFIFYKYLSEKQYIYANSLLLGEATTDYKDLTDPDLLEAIKEESLLTLGYFLLPTELFSAIAARGNADTETESNYILEDLKAVLNHIEQSTMGTDSEEDFNALFEDLDLNSTKIGRTVAARNAVIVQILNHLNKIDFKLGDLESDVLGDAYEYLIGKFAAGAGKSAGEFYTPQQVSKILAKLVTTGKTKIKSVYDPTCGSGSLLLRVAKEAEITEFYGQELNRTTYNLARMNMILHDVHYRDFNIQQEDTLENPQHENLRFEAIVANPPFSAHWKGDDNPLNSNDARFSQYGRLAPKTKADFAFMQHMLFQLADNGIMASVFPHGVLFRGGAEGVIREYLIKEMNVLDAVIGLPANIFYGTSIPTCIVVLKKCREQDDNIVFIDASGEDHFIKVGNQNELREEDVELIVETYSKRETHDKYSYVATLAEIAENDYNLNIPRYVDTFEEEESIELDTVAEGLVQLDSELKSNEVSLTGFCKELGIKTPF</sequence>
<evidence type="ECO:0000256" key="5">
    <source>
        <dbReference type="ARBA" id="ARBA00022691"/>
    </source>
</evidence>
<dbReference type="GO" id="GO:0003677">
    <property type="term" value="F:DNA binding"/>
    <property type="evidence" value="ECO:0007669"/>
    <property type="project" value="InterPro"/>
</dbReference>
<evidence type="ECO:0000256" key="4">
    <source>
        <dbReference type="ARBA" id="ARBA00022679"/>
    </source>
</evidence>
<keyword evidence="4" id="KW-0808">Transferase</keyword>
<dbReference type="PANTHER" id="PTHR42933:SF1">
    <property type="entry name" value="SITE-SPECIFIC DNA-METHYLTRANSFERASE (ADENINE-SPECIFIC)"/>
    <property type="match status" value="1"/>
</dbReference>
<dbReference type="GO" id="GO:0008170">
    <property type="term" value="F:N-methyltransferase activity"/>
    <property type="evidence" value="ECO:0007669"/>
    <property type="project" value="InterPro"/>
</dbReference>
<comment type="catalytic activity">
    <reaction evidence="7">
        <text>a 2'-deoxyadenosine in DNA + S-adenosyl-L-methionine = an N(6)-methyl-2'-deoxyadenosine in DNA + S-adenosyl-L-homocysteine + H(+)</text>
        <dbReference type="Rhea" id="RHEA:15197"/>
        <dbReference type="Rhea" id="RHEA-COMP:12418"/>
        <dbReference type="Rhea" id="RHEA-COMP:12419"/>
        <dbReference type="ChEBI" id="CHEBI:15378"/>
        <dbReference type="ChEBI" id="CHEBI:57856"/>
        <dbReference type="ChEBI" id="CHEBI:59789"/>
        <dbReference type="ChEBI" id="CHEBI:90615"/>
        <dbReference type="ChEBI" id="CHEBI:90616"/>
        <dbReference type="EC" id="2.1.1.72"/>
    </reaction>
</comment>
<dbReference type="InterPro" id="IPR022749">
    <property type="entry name" value="D12N6_MeTrfase_N"/>
</dbReference>
<evidence type="ECO:0000259" key="8">
    <source>
        <dbReference type="Pfam" id="PF02384"/>
    </source>
</evidence>
<evidence type="ECO:0000259" key="9">
    <source>
        <dbReference type="Pfam" id="PF12161"/>
    </source>
</evidence>
<dbReference type="InterPro" id="IPR029063">
    <property type="entry name" value="SAM-dependent_MTases_sf"/>
</dbReference>
<dbReference type="Proteomes" id="UP000248882">
    <property type="component" value="Unassembled WGS sequence"/>
</dbReference>
<dbReference type="PRINTS" id="PR00507">
    <property type="entry name" value="N12N6MTFRASE"/>
</dbReference>
<dbReference type="SUPFAM" id="SSF53335">
    <property type="entry name" value="S-adenosyl-L-methionine-dependent methyltransferases"/>
    <property type="match status" value="1"/>
</dbReference>
<dbReference type="GO" id="GO:0032259">
    <property type="term" value="P:methylation"/>
    <property type="evidence" value="ECO:0007669"/>
    <property type="project" value="UniProtKB-KW"/>
</dbReference>
<dbReference type="InterPro" id="IPR038333">
    <property type="entry name" value="T1MK-like_N_sf"/>
</dbReference>
<dbReference type="InterPro" id="IPR051537">
    <property type="entry name" value="DNA_Adenine_Mtase"/>
</dbReference>
<dbReference type="Pfam" id="PF02384">
    <property type="entry name" value="N6_Mtase"/>
    <property type="match status" value="1"/>
</dbReference>